<evidence type="ECO:0000256" key="5">
    <source>
        <dbReference type="PROSITE-ProRule" id="PRU00221"/>
    </source>
</evidence>
<keyword evidence="4" id="KW-0539">Nucleus</keyword>
<comment type="caution">
    <text evidence="7">The sequence shown here is derived from an EMBL/GenBank/DDBJ whole genome shotgun (WGS) entry which is preliminary data.</text>
</comment>
<feature type="region of interest" description="Disordered" evidence="6">
    <location>
        <begin position="397"/>
        <end position="469"/>
    </location>
</feature>
<dbReference type="InterPro" id="IPR015943">
    <property type="entry name" value="WD40/YVTN_repeat-like_dom_sf"/>
</dbReference>
<comment type="subcellular location">
    <subcellularLocation>
        <location evidence="1">Nucleus</location>
    </subcellularLocation>
</comment>
<dbReference type="GO" id="GO:0048188">
    <property type="term" value="C:Set1C/COMPASS complex"/>
    <property type="evidence" value="ECO:0007669"/>
    <property type="project" value="InterPro"/>
</dbReference>
<evidence type="ECO:0000313" key="8">
    <source>
        <dbReference type="Proteomes" id="UP001140217"/>
    </source>
</evidence>
<feature type="repeat" description="WD" evidence="5">
    <location>
        <begin position="30"/>
        <end position="60"/>
    </location>
</feature>
<dbReference type="SUPFAM" id="SSF50978">
    <property type="entry name" value="WD40 repeat-like"/>
    <property type="match status" value="1"/>
</dbReference>
<dbReference type="Proteomes" id="UP001140217">
    <property type="component" value="Unassembled WGS sequence"/>
</dbReference>
<keyword evidence="3" id="KW-0677">Repeat</keyword>
<evidence type="ECO:0000313" key="7">
    <source>
        <dbReference type="EMBL" id="KAJ2778701.1"/>
    </source>
</evidence>
<name>A0A9W8LGW7_9FUNG</name>
<organism evidence="7 8">
    <name type="scientific">Coemansia javaensis</name>
    <dbReference type="NCBI Taxonomy" id="2761396"/>
    <lineage>
        <taxon>Eukaryota</taxon>
        <taxon>Fungi</taxon>
        <taxon>Fungi incertae sedis</taxon>
        <taxon>Zoopagomycota</taxon>
        <taxon>Kickxellomycotina</taxon>
        <taxon>Kickxellomycetes</taxon>
        <taxon>Kickxellales</taxon>
        <taxon>Kickxellaceae</taxon>
        <taxon>Coemansia</taxon>
    </lineage>
</organism>
<dbReference type="InterPro" id="IPR001680">
    <property type="entry name" value="WD40_rpt"/>
</dbReference>
<dbReference type="EMBL" id="JANBUL010000215">
    <property type="protein sequence ID" value="KAJ2778701.1"/>
    <property type="molecule type" value="Genomic_DNA"/>
</dbReference>
<gene>
    <name evidence="7" type="primary">SWD1</name>
    <name evidence="7" type="ORF">H4R18_004452</name>
</gene>
<dbReference type="PANTHER" id="PTHR44040">
    <property type="entry name" value="RETINOBLASTOMA-BINDING PROTEIN 5"/>
    <property type="match status" value="1"/>
</dbReference>
<evidence type="ECO:0000256" key="2">
    <source>
        <dbReference type="ARBA" id="ARBA00022574"/>
    </source>
</evidence>
<evidence type="ECO:0000256" key="1">
    <source>
        <dbReference type="ARBA" id="ARBA00004123"/>
    </source>
</evidence>
<dbReference type="Pfam" id="PF00400">
    <property type="entry name" value="WD40"/>
    <property type="match status" value="1"/>
</dbReference>
<protein>
    <submittedName>
        <fullName evidence="7">Chromatin binding protein</fullName>
    </submittedName>
</protein>
<dbReference type="PROSITE" id="PS50082">
    <property type="entry name" value="WD_REPEATS_2"/>
    <property type="match status" value="1"/>
</dbReference>
<accession>A0A9W8LGW7</accession>
<evidence type="ECO:0000256" key="4">
    <source>
        <dbReference type="ARBA" id="ARBA00023242"/>
    </source>
</evidence>
<dbReference type="InterPro" id="IPR037850">
    <property type="entry name" value="RBBP5/Swd1"/>
</dbReference>
<keyword evidence="8" id="KW-1185">Reference proteome</keyword>
<keyword evidence="2 5" id="KW-0853">WD repeat</keyword>
<dbReference type="Gene3D" id="2.130.10.10">
    <property type="entry name" value="YVTN repeat-like/Quinoprotein amine dehydrogenase"/>
    <property type="match status" value="2"/>
</dbReference>
<dbReference type="PANTHER" id="PTHR44040:SF1">
    <property type="entry name" value="RETINOBLASTOMA-BINDING PROTEIN 5"/>
    <property type="match status" value="1"/>
</dbReference>
<dbReference type="OrthoDB" id="196858at2759"/>
<proteinExistence type="predicted"/>
<dbReference type="AlphaFoldDB" id="A0A9W8LGW7"/>
<dbReference type="InterPro" id="IPR036322">
    <property type="entry name" value="WD40_repeat_dom_sf"/>
</dbReference>
<reference evidence="7" key="1">
    <citation type="submission" date="2022-07" db="EMBL/GenBank/DDBJ databases">
        <title>Phylogenomic reconstructions and comparative analyses of Kickxellomycotina fungi.</title>
        <authorList>
            <person name="Reynolds N.K."/>
            <person name="Stajich J.E."/>
            <person name="Barry K."/>
            <person name="Grigoriev I.V."/>
            <person name="Crous P."/>
            <person name="Smith M.E."/>
        </authorList>
    </citation>
    <scope>NUCLEOTIDE SEQUENCE</scope>
    <source>
        <strain evidence="7">NBRC 105414</strain>
    </source>
</reference>
<evidence type="ECO:0000256" key="6">
    <source>
        <dbReference type="SAM" id="MobiDB-lite"/>
    </source>
</evidence>
<evidence type="ECO:0000256" key="3">
    <source>
        <dbReference type="ARBA" id="ARBA00022737"/>
    </source>
</evidence>
<dbReference type="SMART" id="SM00320">
    <property type="entry name" value="WD40"/>
    <property type="match status" value="4"/>
</dbReference>
<sequence length="469" mass="50824">MNRKLLDPFEPEYPEAIEACLDDEYAVRCAFSHHGSLLATARSDGQCYIWDMDTLNVARRLEHGSAALAGVSWSRSGRHILTYDEAGACILWDLQTGAVRARAEFGSPIASARVHPRNSAQFVVCPVREAPCLVTAGASAGAPAVAPIRISAEGVDQQSKAAAATCCCFGKKGVYVFFGTARGTLYAVHTATLAVACTAKLSAAAINTVARNPRGSDIVTSSADRILRVCDVHLPGQEARRGRPRMVPPDAEPAITVAAKIQDIVNRVHWRQALFSASGDYIVSAIQHNAEHNIYIWDKQAGRLVKMLTGPNELLEDCAVHPLRPIYASVSTFGIIYMWTRVPQQKWNAFAPGFHELEENVVYDEREDSFDRRLVLGDGTVVDYALDRIEQDRRAAATANEAEMQAEVDITDNDPLFSDSDSQSEDEGFVLPVAIEHDPDLDLPPPPVKGAEGAVVEGSEGGTIIAEST</sequence>